<feature type="binding site" evidence="8">
    <location>
        <position position="73"/>
    </location>
    <ligand>
        <name>substrate</name>
    </ligand>
</feature>
<dbReference type="HAMAP" id="MF_00197">
    <property type="entry name" value="DAP_epimerase"/>
    <property type="match status" value="1"/>
</dbReference>
<dbReference type="Proteomes" id="UP000523362">
    <property type="component" value="Unassembled WGS sequence"/>
</dbReference>
<comment type="function">
    <text evidence="8">Catalyzes the stereoinversion of LL-2,6-diaminopimelate (L,L-DAP) to meso-diaminopimelate (meso-DAP), a precursor of L-lysine and an essential component of the bacterial peptidoglycan.</text>
</comment>
<dbReference type="SUPFAM" id="SSF54506">
    <property type="entry name" value="Diaminopimelate epimerase-like"/>
    <property type="match status" value="2"/>
</dbReference>
<dbReference type="PROSITE" id="PS01326">
    <property type="entry name" value="DAP_EPIMERASE"/>
    <property type="match status" value="1"/>
</dbReference>
<organism evidence="10 11">
    <name type="scientific">Listeria seeligeri</name>
    <dbReference type="NCBI Taxonomy" id="1640"/>
    <lineage>
        <taxon>Bacteria</taxon>
        <taxon>Bacillati</taxon>
        <taxon>Bacillota</taxon>
        <taxon>Bacilli</taxon>
        <taxon>Bacillales</taxon>
        <taxon>Listeriaceae</taxon>
        <taxon>Listeria</taxon>
    </lineage>
</organism>
<evidence type="ECO:0000313" key="11">
    <source>
        <dbReference type="Proteomes" id="UP000523362"/>
    </source>
</evidence>
<dbReference type="GO" id="GO:0005829">
    <property type="term" value="C:cytosol"/>
    <property type="evidence" value="ECO:0007669"/>
    <property type="project" value="TreeGrafter"/>
</dbReference>
<dbReference type="Pfam" id="PF01678">
    <property type="entry name" value="DAP_epimerase"/>
    <property type="match status" value="2"/>
</dbReference>
<comment type="catalytic activity">
    <reaction evidence="7 8">
        <text>(2S,6S)-2,6-diaminopimelate = meso-2,6-diaminopimelate</text>
        <dbReference type="Rhea" id="RHEA:15393"/>
        <dbReference type="ChEBI" id="CHEBI:57609"/>
        <dbReference type="ChEBI" id="CHEBI:57791"/>
        <dbReference type="EC" id="5.1.1.7"/>
    </reaction>
</comment>
<accession>A0A7X0X1K9</accession>
<feature type="binding site" evidence="8">
    <location>
        <begin position="224"/>
        <end position="225"/>
    </location>
    <ligand>
        <name>substrate</name>
    </ligand>
</feature>
<evidence type="ECO:0000256" key="4">
    <source>
        <dbReference type="ARBA" id="ARBA00022605"/>
    </source>
</evidence>
<keyword evidence="5 8" id="KW-0457">Lysine biosynthesis</keyword>
<dbReference type="UniPathway" id="UPA00034">
    <property type="reaction ID" value="UER00025"/>
</dbReference>
<feature type="binding site" evidence="8">
    <location>
        <position position="14"/>
    </location>
    <ligand>
        <name>substrate</name>
    </ligand>
</feature>
<feature type="binding site" evidence="8">
    <location>
        <position position="206"/>
    </location>
    <ligand>
        <name>substrate</name>
    </ligand>
</feature>
<dbReference type="AlphaFoldDB" id="A0A7X0X1K9"/>
<dbReference type="PANTHER" id="PTHR31689:SF0">
    <property type="entry name" value="DIAMINOPIMELATE EPIMERASE"/>
    <property type="match status" value="1"/>
</dbReference>
<feature type="site" description="Could be important to modulate the pK values of the two catalytic cysteine residues" evidence="8">
    <location>
        <position position="224"/>
    </location>
</feature>
<dbReference type="EMBL" id="JAARRG010000002">
    <property type="protein sequence ID" value="MBC1485501.1"/>
    <property type="molecule type" value="Genomic_DNA"/>
</dbReference>
<dbReference type="NCBIfam" id="TIGR00652">
    <property type="entry name" value="DapF"/>
    <property type="match status" value="1"/>
</dbReference>
<evidence type="ECO:0000256" key="8">
    <source>
        <dbReference type="HAMAP-Rule" id="MF_00197"/>
    </source>
</evidence>
<proteinExistence type="inferred from homology"/>
<keyword evidence="6 8" id="KW-0413">Isomerase</keyword>
<sequence>MATIHFTKVHGSQNSFFLVDEEENNISSWSDAKRADFAIKLCDKTHAFGGADGILYVSKSSEAETIGQMKVVNSDGSLASMCGNGLRTVARYLLEKHHLAEAKVETMKAILDVKKASSLGFDIPTYQVEISPVNFKPKSLPMNLPVEKLINQVVPELDAELAFSAVSVPNPHLIAFVDQAVLDSDKQEKLASYLNGENPFFPDGVNVSFVKRLSDDAIYVRTFERGVGFTNACGTAMSACSLIKKMLDRDVLETPLNVYNDGGRVQVTAKEDAKGELSLQLIGNATFVNVGTVSYDGDEVEPLTNKATPEQASYEQLAEEVKQFLKTTEKRS</sequence>
<evidence type="ECO:0000256" key="3">
    <source>
        <dbReference type="ARBA" id="ARBA00013080"/>
    </source>
</evidence>
<comment type="similarity">
    <text evidence="2 8">Belongs to the diaminopimelate epimerase family.</text>
</comment>
<reference evidence="10 11" key="1">
    <citation type="submission" date="2020-03" db="EMBL/GenBank/DDBJ databases">
        <title>Soil Listeria distribution.</title>
        <authorList>
            <person name="Liao J."/>
            <person name="Wiedmann M."/>
        </authorList>
    </citation>
    <scope>NUCLEOTIDE SEQUENCE [LARGE SCALE GENOMIC DNA]</scope>
    <source>
        <strain evidence="10 11">FSL L7-1560</strain>
    </source>
</reference>
<dbReference type="PANTHER" id="PTHR31689">
    <property type="entry name" value="DIAMINOPIMELATE EPIMERASE, CHLOROPLASTIC"/>
    <property type="match status" value="1"/>
</dbReference>
<comment type="caution">
    <text evidence="8">Lacks conserved residue(s) required for the propagation of feature annotation.</text>
</comment>
<evidence type="ECO:0000256" key="9">
    <source>
        <dbReference type="PROSITE-ProRule" id="PRU10125"/>
    </source>
</evidence>
<evidence type="ECO:0000256" key="7">
    <source>
        <dbReference type="ARBA" id="ARBA00051712"/>
    </source>
</evidence>
<dbReference type="GO" id="GO:0008837">
    <property type="term" value="F:diaminopimelate epimerase activity"/>
    <property type="evidence" value="ECO:0007669"/>
    <property type="project" value="UniProtKB-UniRule"/>
</dbReference>
<dbReference type="RefSeq" id="WP_139591123.1">
    <property type="nucleotide sequence ID" value="NZ_CP034772.1"/>
</dbReference>
<feature type="binding site" evidence="8">
    <location>
        <position position="170"/>
    </location>
    <ligand>
        <name>substrate</name>
    </ligand>
</feature>
<comment type="pathway">
    <text evidence="1 8">Amino-acid biosynthesis; L-lysine biosynthesis via DAP pathway; DL-2,6-diaminopimelate from LL-2,6-diaminopimelate: step 1/1.</text>
</comment>
<feature type="active site" evidence="9">
    <location>
        <position position="82"/>
    </location>
</feature>
<dbReference type="Gene3D" id="3.10.310.10">
    <property type="entry name" value="Diaminopimelate Epimerase, Chain A, domain 1"/>
    <property type="match status" value="2"/>
</dbReference>
<keyword evidence="8" id="KW-0963">Cytoplasm</keyword>
<feature type="site" description="Could be important to modulate the pK values of the two catalytic cysteine residues" evidence="8">
    <location>
        <position position="172"/>
    </location>
</feature>
<gene>
    <name evidence="8" type="primary">dapF</name>
    <name evidence="10" type="ORF">HB897_04540</name>
</gene>
<evidence type="ECO:0000313" key="10">
    <source>
        <dbReference type="EMBL" id="MBC1485501.1"/>
    </source>
</evidence>
<dbReference type="GO" id="GO:0009089">
    <property type="term" value="P:lysine biosynthetic process via diaminopimelate"/>
    <property type="evidence" value="ECO:0007669"/>
    <property type="project" value="UniProtKB-UniRule"/>
</dbReference>
<dbReference type="InterPro" id="IPR001653">
    <property type="entry name" value="DAP_epimerase_DapF"/>
</dbReference>
<comment type="caution">
    <text evidence="10">The sequence shown here is derived from an EMBL/GenBank/DDBJ whole genome shotgun (WGS) entry which is preliminary data.</text>
</comment>
<comment type="subunit">
    <text evidence="8">Homodimer.</text>
</comment>
<keyword evidence="4 8" id="KW-0028">Amino-acid biosynthesis</keyword>
<comment type="subcellular location">
    <subcellularLocation>
        <location evidence="8">Cytoplasm</location>
    </subcellularLocation>
</comment>
<feature type="binding site" evidence="8">
    <location>
        <begin position="83"/>
        <end position="84"/>
    </location>
    <ligand>
        <name>substrate</name>
    </ligand>
</feature>
<feature type="active site" description="Proton donor" evidence="8">
    <location>
        <position position="82"/>
    </location>
</feature>
<name>A0A7X0X1K9_LISSE</name>
<evidence type="ECO:0000256" key="5">
    <source>
        <dbReference type="ARBA" id="ARBA00023154"/>
    </source>
</evidence>
<evidence type="ECO:0000256" key="2">
    <source>
        <dbReference type="ARBA" id="ARBA00010219"/>
    </source>
</evidence>
<dbReference type="InterPro" id="IPR018510">
    <property type="entry name" value="DAP_epimerase_AS"/>
</dbReference>
<feature type="binding site" evidence="8">
    <location>
        <begin position="234"/>
        <end position="235"/>
    </location>
    <ligand>
        <name>substrate</name>
    </ligand>
</feature>
<feature type="active site" description="Proton acceptor" evidence="8">
    <location>
        <position position="233"/>
    </location>
</feature>
<dbReference type="EC" id="5.1.1.7" evidence="3 8"/>
<evidence type="ECO:0000256" key="6">
    <source>
        <dbReference type="ARBA" id="ARBA00023235"/>
    </source>
</evidence>
<protein>
    <recommendedName>
        <fullName evidence="3 8">Diaminopimelate epimerase</fullName>
        <shortName evidence="8">DAP epimerase</shortName>
        <ecNumber evidence="3 8">5.1.1.7</ecNumber>
    </recommendedName>
    <alternativeName>
        <fullName evidence="8">PLP-independent amino acid racemase</fullName>
    </alternativeName>
</protein>
<evidence type="ECO:0000256" key="1">
    <source>
        <dbReference type="ARBA" id="ARBA00005196"/>
    </source>
</evidence>